<organism evidence="9 10">
    <name type="scientific">Clostridium ljungdahlii</name>
    <dbReference type="NCBI Taxonomy" id="1538"/>
    <lineage>
        <taxon>Bacteria</taxon>
        <taxon>Bacillati</taxon>
        <taxon>Bacillota</taxon>
        <taxon>Clostridia</taxon>
        <taxon>Eubacteriales</taxon>
        <taxon>Clostridiaceae</taxon>
        <taxon>Clostridium</taxon>
    </lineage>
</organism>
<evidence type="ECO:0000256" key="1">
    <source>
        <dbReference type="ARBA" id="ARBA00004141"/>
    </source>
</evidence>
<evidence type="ECO:0000256" key="4">
    <source>
        <dbReference type="ARBA" id="ARBA00023136"/>
    </source>
</evidence>
<evidence type="ECO:0000256" key="7">
    <source>
        <dbReference type="SAM" id="Phobius"/>
    </source>
</evidence>
<dbReference type="Gene3D" id="1.10.287.950">
    <property type="entry name" value="Methyl-accepting chemotaxis protein"/>
    <property type="match status" value="1"/>
</dbReference>
<dbReference type="InterPro" id="IPR029095">
    <property type="entry name" value="NarX-like_N"/>
</dbReference>
<dbReference type="Proteomes" id="UP000077407">
    <property type="component" value="Unassembled WGS sequence"/>
</dbReference>
<name>A0A166R2U1_9CLOT</name>
<dbReference type="Pfam" id="PF13675">
    <property type="entry name" value="PilJ"/>
    <property type="match status" value="1"/>
</dbReference>
<dbReference type="SMART" id="SM00283">
    <property type="entry name" value="MA"/>
    <property type="match status" value="1"/>
</dbReference>
<dbReference type="GO" id="GO:0016020">
    <property type="term" value="C:membrane"/>
    <property type="evidence" value="ECO:0007669"/>
    <property type="project" value="UniProtKB-SubCell"/>
</dbReference>
<keyword evidence="3 7" id="KW-1133">Transmembrane helix</keyword>
<dbReference type="Pfam" id="PF00015">
    <property type="entry name" value="MCPsignal"/>
    <property type="match status" value="1"/>
</dbReference>
<evidence type="ECO:0000256" key="2">
    <source>
        <dbReference type="ARBA" id="ARBA00022692"/>
    </source>
</evidence>
<dbReference type="PROSITE" id="PS50111">
    <property type="entry name" value="CHEMOTAXIS_TRANSDUC_2"/>
    <property type="match status" value="1"/>
</dbReference>
<evidence type="ECO:0000259" key="8">
    <source>
        <dbReference type="PROSITE" id="PS50111"/>
    </source>
</evidence>
<proteinExistence type="predicted"/>
<accession>A0A166R2U1</accession>
<dbReference type="PATRIC" id="fig|1538.10.peg.395"/>
<dbReference type="GO" id="GO:0007165">
    <property type="term" value="P:signal transduction"/>
    <property type="evidence" value="ECO:0007669"/>
    <property type="project" value="UniProtKB-KW"/>
</dbReference>
<protein>
    <submittedName>
        <fullName evidence="9">Methyl-accepting chemotaxis protein 4</fullName>
    </submittedName>
</protein>
<feature type="transmembrane region" description="Helical" evidence="7">
    <location>
        <begin position="175"/>
        <end position="198"/>
    </location>
</feature>
<feature type="transmembrane region" description="Helical" evidence="7">
    <location>
        <begin position="6"/>
        <end position="27"/>
    </location>
</feature>
<dbReference type="InterPro" id="IPR004089">
    <property type="entry name" value="MCPsignal_dom"/>
</dbReference>
<evidence type="ECO:0000313" key="10">
    <source>
        <dbReference type="Proteomes" id="UP000077407"/>
    </source>
</evidence>
<evidence type="ECO:0000256" key="5">
    <source>
        <dbReference type="ARBA" id="ARBA00023224"/>
    </source>
</evidence>
<sequence>MKSIKFKIIGSFLILLLLIIVNFIFILNMLKLQKQDALLVNLAGRQRMLSQTMSKDTFLLAQNNKIQGVNIDAVKADLKKSADLYDKTSKAFLNGGTTLDTNNTEVTINNLGKNVPIAQKADDLWKPFYESVKNVLEKDDIKSVKFIAENNNKLLSLSNDIATSLQKESESKINLIKIVQLFITIITFITFIIIVLFVNKSIVNSLKMAVSNLNTISTGDLSTVICKSRKKREDEIGEIENSTEIMLCSLKNLVNNIKGGSSHIEALVTNISKNTSNLNTNIDDVLMTTEDLTQGMEENATYAEQMIASSHEIERSLDFITKKSQNGLLTSTEIHNRAINTKSNFKESQEKTLLIFSKTKADLEKAIEDSKIVDQINVLSKAIIEITSQTDLLALNAAIEASRAGEQGKGFAVVADEVRKLAEKSKATIFEIQNINARVTETVNILSVSSDELLKYISKYVINDYKSMLDISEKYIEDTSFINTIIHEFGSTATDLTLSIQEMLKAIDQVANSSVKGAQGTLDIVEKMNNINQESSEIMHQASLSRESTEKLNIDINKFKI</sequence>
<keyword evidence="5 6" id="KW-0807">Transducer</keyword>
<comment type="subcellular location">
    <subcellularLocation>
        <location evidence="1">Membrane</location>
        <topology evidence="1">Multi-pass membrane protein</topology>
    </subcellularLocation>
</comment>
<evidence type="ECO:0000256" key="6">
    <source>
        <dbReference type="PROSITE-ProRule" id="PRU00284"/>
    </source>
</evidence>
<evidence type="ECO:0000313" key="9">
    <source>
        <dbReference type="EMBL" id="OAA90581.1"/>
    </source>
</evidence>
<dbReference type="EMBL" id="LITT01000011">
    <property type="protein sequence ID" value="OAA90581.1"/>
    <property type="molecule type" value="Genomic_DNA"/>
</dbReference>
<dbReference type="PANTHER" id="PTHR32089">
    <property type="entry name" value="METHYL-ACCEPTING CHEMOTAXIS PROTEIN MCPB"/>
    <property type="match status" value="1"/>
</dbReference>
<evidence type="ECO:0000256" key="3">
    <source>
        <dbReference type="ARBA" id="ARBA00022989"/>
    </source>
</evidence>
<dbReference type="RefSeq" id="WP_063555008.1">
    <property type="nucleotide sequence ID" value="NZ_LITT01000011.1"/>
</dbReference>
<keyword evidence="4 7" id="KW-0472">Membrane</keyword>
<dbReference type="SUPFAM" id="SSF58104">
    <property type="entry name" value="Methyl-accepting chemotaxis protein (MCP) signaling domain"/>
    <property type="match status" value="1"/>
</dbReference>
<feature type="domain" description="Methyl-accepting transducer" evidence="8">
    <location>
        <begin position="274"/>
        <end position="511"/>
    </location>
</feature>
<keyword evidence="2 7" id="KW-0812">Transmembrane</keyword>
<reference evidence="9 10" key="1">
    <citation type="journal article" date="2015" name="Biotechnol. Bioeng.">
        <title>Genome sequence and phenotypic characterization of Caulobacter segnis.</title>
        <authorList>
            <person name="Patel S."/>
            <person name="Fletcher B."/>
            <person name="Scott D.C."/>
            <person name="Ely B."/>
        </authorList>
    </citation>
    <scope>NUCLEOTIDE SEQUENCE [LARGE SCALE GENOMIC DNA]</scope>
    <source>
        <strain evidence="9 10">ERI-2</strain>
    </source>
</reference>
<dbReference type="AlphaFoldDB" id="A0A166R2U1"/>
<dbReference type="PANTHER" id="PTHR32089:SF112">
    <property type="entry name" value="LYSOZYME-LIKE PROTEIN-RELATED"/>
    <property type="match status" value="1"/>
</dbReference>
<comment type="caution">
    <text evidence="9">The sequence shown here is derived from an EMBL/GenBank/DDBJ whole genome shotgun (WGS) entry which is preliminary data.</text>
</comment>
<gene>
    <name evidence="9" type="primary">mcp4_3</name>
    <name evidence="9" type="ORF">WY13_01485</name>
</gene>